<dbReference type="InterPro" id="IPR005119">
    <property type="entry name" value="LysR_subst-bd"/>
</dbReference>
<evidence type="ECO:0000256" key="2">
    <source>
        <dbReference type="ARBA" id="ARBA00023015"/>
    </source>
</evidence>
<name>A0A1Q8ZR43_9HYPH</name>
<evidence type="ECO:0000259" key="5">
    <source>
        <dbReference type="PROSITE" id="PS50931"/>
    </source>
</evidence>
<dbReference type="NCBIfam" id="NF009888">
    <property type="entry name" value="PRK13348.1"/>
    <property type="match status" value="1"/>
</dbReference>
<accession>A0A1Q8ZR43</accession>
<dbReference type="STRING" id="1867956.BJF95_07765"/>
<evidence type="ECO:0000256" key="4">
    <source>
        <dbReference type="ARBA" id="ARBA00023163"/>
    </source>
</evidence>
<dbReference type="PANTHER" id="PTHR30579:SF2">
    <property type="entry name" value="HTH-TYPE TRANSCRIPTIONAL REGULATOR ARGP"/>
    <property type="match status" value="1"/>
</dbReference>
<dbReference type="GO" id="GO:0003677">
    <property type="term" value="F:DNA binding"/>
    <property type="evidence" value="ECO:0007669"/>
    <property type="project" value="UniProtKB-KW"/>
</dbReference>
<comment type="similarity">
    <text evidence="1">Belongs to the LysR transcriptional regulatory family.</text>
</comment>
<dbReference type="EMBL" id="MKIM01000027">
    <property type="protein sequence ID" value="OLP44420.1"/>
    <property type="molecule type" value="Genomic_DNA"/>
</dbReference>
<dbReference type="Pfam" id="PF03466">
    <property type="entry name" value="LysR_substrate"/>
    <property type="match status" value="1"/>
</dbReference>
<keyword evidence="7" id="KW-1185">Reference proteome</keyword>
<dbReference type="Gene3D" id="3.40.190.290">
    <property type="match status" value="1"/>
</dbReference>
<dbReference type="Proteomes" id="UP000186894">
    <property type="component" value="Unassembled WGS sequence"/>
</dbReference>
<dbReference type="GO" id="GO:0003700">
    <property type="term" value="F:DNA-binding transcription factor activity"/>
    <property type="evidence" value="ECO:0007669"/>
    <property type="project" value="InterPro"/>
</dbReference>
<dbReference type="PROSITE" id="PS50931">
    <property type="entry name" value="HTH_LYSR"/>
    <property type="match status" value="1"/>
</dbReference>
<dbReference type="InterPro" id="IPR036390">
    <property type="entry name" value="WH_DNA-bd_sf"/>
</dbReference>
<evidence type="ECO:0000313" key="7">
    <source>
        <dbReference type="Proteomes" id="UP000186894"/>
    </source>
</evidence>
<evidence type="ECO:0000256" key="3">
    <source>
        <dbReference type="ARBA" id="ARBA00023125"/>
    </source>
</evidence>
<evidence type="ECO:0000313" key="6">
    <source>
        <dbReference type="EMBL" id="OLP44420.1"/>
    </source>
</evidence>
<dbReference type="OrthoDB" id="3252676at2"/>
<dbReference type="SUPFAM" id="SSF46785">
    <property type="entry name" value="Winged helix' DNA-binding domain"/>
    <property type="match status" value="1"/>
</dbReference>
<dbReference type="PANTHER" id="PTHR30579">
    <property type="entry name" value="TRANSCRIPTIONAL REGULATOR"/>
    <property type="match status" value="1"/>
</dbReference>
<dbReference type="SUPFAM" id="SSF53850">
    <property type="entry name" value="Periplasmic binding protein-like II"/>
    <property type="match status" value="1"/>
</dbReference>
<dbReference type="InterPro" id="IPR017685">
    <property type="entry name" value="ArgP"/>
</dbReference>
<keyword evidence="4" id="KW-0804">Transcription</keyword>
<dbReference type="RefSeq" id="WP_075639931.1">
    <property type="nucleotide sequence ID" value="NZ_MKIM01000027.1"/>
</dbReference>
<dbReference type="Gene3D" id="1.10.10.10">
    <property type="entry name" value="Winged helix-like DNA-binding domain superfamily/Winged helix DNA-binding domain"/>
    <property type="match status" value="1"/>
</dbReference>
<evidence type="ECO:0000256" key="1">
    <source>
        <dbReference type="ARBA" id="ARBA00009437"/>
    </source>
</evidence>
<dbReference type="Pfam" id="PF00126">
    <property type="entry name" value="HTH_1"/>
    <property type="match status" value="1"/>
</dbReference>
<comment type="caution">
    <text evidence="6">The sequence shown here is derived from an EMBL/GenBank/DDBJ whole genome shotgun (WGS) entry which is preliminary data.</text>
</comment>
<dbReference type="NCBIfam" id="TIGR03298">
    <property type="entry name" value="argP"/>
    <property type="match status" value="1"/>
</dbReference>
<dbReference type="NCBIfam" id="NF002964">
    <property type="entry name" value="PRK03635.1"/>
    <property type="match status" value="1"/>
</dbReference>
<dbReference type="InterPro" id="IPR000847">
    <property type="entry name" value="LysR_HTH_N"/>
</dbReference>
<dbReference type="InterPro" id="IPR050176">
    <property type="entry name" value="LTTR"/>
</dbReference>
<feature type="domain" description="HTH lysR-type" evidence="5">
    <location>
        <begin position="3"/>
        <end position="59"/>
    </location>
</feature>
<proteinExistence type="inferred from homology"/>
<keyword evidence="3" id="KW-0238">DNA-binding</keyword>
<keyword evidence="2" id="KW-0805">Transcription regulation</keyword>
<dbReference type="PRINTS" id="PR00039">
    <property type="entry name" value="HTHLYSR"/>
</dbReference>
<dbReference type="AlphaFoldDB" id="A0A1Q8ZR43"/>
<reference evidence="6 7" key="1">
    <citation type="submission" date="2016-09" db="EMBL/GenBank/DDBJ databases">
        <title>Rhizobium oryziradicis sp. nov., isolated from the root of rice.</title>
        <authorList>
            <person name="Zhao J."/>
            <person name="Zhang X."/>
        </authorList>
    </citation>
    <scope>NUCLEOTIDE SEQUENCE [LARGE SCALE GENOMIC DNA]</scope>
    <source>
        <strain evidence="6 7">N19</strain>
    </source>
</reference>
<dbReference type="InterPro" id="IPR036388">
    <property type="entry name" value="WH-like_DNA-bd_sf"/>
</dbReference>
<organism evidence="6 7">
    <name type="scientific">Rhizobium oryziradicis</name>
    <dbReference type="NCBI Taxonomy" id="1867956"/>
    <lineage>
        <taxon>Bacteria</taxon>
        <taxon>Pseudomonadati</taxon>
        <taxon>Pseudomonadota</taxon>
        <taxon>Alphaproteobacteria</taxon>
        <taxon>Hyphomicrobiales</taxon>
        <taxon>Rhizobiaceae</taxon>
        <taxon>Rhizobium/Agrobacterium group</taxon>
        <taxon>Rhizobium</taxon>
    </lineage>
</organism>
<protein>
    <submittedName>
        <fullName evidence="6">Transcriptional regulator ArgP</fullName>
    </submittedName>
</protein>
<sequence>MVIDGEHLRALVAIIRSGSFEKAAHILGITQSAVSQRIRQLEDRVGAVLIARGQPCRTTPAGERLFRHAEEVALLERQLQTDLGLEQDAGPTVVRLAVNADSLATWFLPAMASSDGLLFDIVLDDQDHSADWLRRGEVRAAVSGASDAVQGCDCRPLGALTYRATASPAFMARWFAKGVTQDALAVAPCLTFNAKDRLQSNWLLQAFGISMALPTHWLPSSHAFVDAAKLGLGWGMNPDCLVAPLLASGALVELVPGQVLRVPLYWHWSRSLAKPLQSLTQNVLAAAARGLS</sequence>
<gene>
    <name evidence="6" type="ORF">BJF95_07765</name>
</gene>